<keyword evidence="5 7" id="KW-0378">Hydrolase</keyword>
<dbReference type="RefSeq" id="WP_127692380.1">
    <property type="nucleotide sequence ID" value="NZ_SACQ01000001.1"/>
</dbReference>
<dbReference type="Proteomes" id="UP000282818">
    <property type="component" value="Unassembled WGS sequence"/>
</dbReference>
<evidence type="ECO:0000313" key="10">
    <source>
        <dbReference type="Proteomes" id="UP000282818"/>
    </source>
</evidence>
<dbReference type="PANTHER" id="PTHR43705">
    <property type="entry name" value="HYDROXYACYLGLUTATHIONE HYDROLASE"/>
    <property type="match status" value="1"/>
</dbReference>
<dbReference type="HAMAP" id="MF_01374">
    <property type="entry name" value="Glyoxalase_2"/>
    <property type="match status" value="1"/>
</dbReference>
<accession>A0A437QCG8</accession>
<dbReference type="NCBIfam" id="TIGR03413">
    <property type="entry name" value="GSH_gloB"/>
    <property type="match status" value="1"/>
</dbReference>
<reference evidence="9 10" key="1">
    <citation type="submission" date="2019-01" db="EMBL/GenBank/DDBJ databases">
        <authorList>
            <person name="Chen W.-M."/>
        </authorList>
    </citation>
    <scope>NUCLEOTIDE SEQUENCE [LARGE SCALE GENOMIC DNA]</scope>
    <source>
        <strain evidence="9 10">HPM-16</strain>
    </source>
</reference>
<comment type="function">
    <text evidence="7">Thiolesterase that catalyzes the hydrolysis of S-D-lactoyl-glutathione to form glutathione and D-lactic acid.</text>
</comment>
<evidence type="ECO:0000256" key="5">
    <source>
        <dbReference type="ARBA" id="ARBA00022801"/>
    </source>
</evidence>
<evidence type="ECO:0000256" key="3">
    <source>
        <dbReference type="ARBA" id="ARBA00006759"/>
    </source>
</evidence>
<comment type="caution">
    <text evidence="9">The sequence shown here is derived from an EMBL/GenBank/DDBJ whole genome shotgun (WGS) entry which is preliminary data.</text>
</comment>
<evidence type="ECO:0000259" key="8">
    <source>
        <dbReference type="SMART" id="SM00849"/>
    </source>
</evidence>
<dbReference type="InterPro" id="IPR036866">
    <property type="entry name" value="RibonucZ/Hydroxyglut_hydro"/>
</dbReference>
<dbReference type="InterPro" id="IPR035680">
    <property type="entry name" value="Clx_II_MBL"/>
</dbReference>
<dbReference type="EC" id="3.1.2.6" evidence="7"/>
<dbReference type="SUPFAM" id="SSF56281">
    <property type="entry name" value="Metallo-hydrolase/oxidoreductase"/>
    <property type="match status" value="1"/>
</dbReference>
<dbReference type="Pfam" id="PF00753">
    <property type="entry name" value="Lactamase_B"/>
    <property type="match status" value="1"/>
</dbReference>
<organism evidence="9 10">
    <name type="scientific">Neptunomonas marina</name>
    <dbReference type="NCBI Taxonomy" id="1815562"/>
    <lineage>
        <taxon>Bacteria</taxon>
        <taxon>Pseudomonadati</taxon>
        <taxon>Pseudomonadota</taxon>
        <taxon>Gammaproteobacteria</taxon>
        <taxon>Oceanospirillales</taxon>
        <taxon>Oceanospirillaceae</taxon>
        <taxon>Neptunomonas</taxon>
    </lineage>
</organism>
<feature type="binding site" evidence="7">
    <location>
        <position position="123"/>
    </location>
    <ligand>
        <name>Zn(2+)</name>
        <dbReference type="ChEBI" id="CHEBI:29105"/>
        <label>1</label>
    </ligand>
</feature>
<comment type="pathway">
    <text evidence="2 7">Secondary metabolite metabolism; methylglyoxal degradation; (R)-lactate from methylglyoxal: step 2/2.</text>
</comment>
<dbReference type="GO" id="GO:0004416">
    <property type="term" value="F:hydroxyacylglutathione hydrolase activity"/>
    <property type="evidence" value="ECO:0007669"/>
    <property type="project" value="UniProtKB-UniRule"/>
</dbReference>
<evidence type="ECO:0000256" key="4">
    <source>
        <dbReference type="ARBA" id="ARBA00022723"/>
    </source>
</evidence>
<feature type="binding site" evidence="7">
    <location>
        <position position="67"/>
    </location>
    <ligand>
        <name>Zn(2+)</name>
        <dbReference type="ChEBI" id="CHEBI:29105"/>
        <label>1</label>
    </ligand>
</feature>
<dbReference type="SMART" id="SM00849">
    <property type="entry name" value="Lactamase_B"/>
    <property type="match status" value="1"/>
</dbReference>
<feature type="binding site" evidence="7">
    <location>
        <position position="65"/>
    </location>
    <ligand>
        <name>Zn(2+)</name>
        <dbReference type="ChEBI" id="CHEBI:29105"/>
        <label>1</label>
    </ligand>
</feature>
<dbReference type="PANTHER" id="PTHR43705:SF1">
    <property type="entry name" value="HYDROXYACYLGLUTATHIONE HYDROLASE GLOB"/>
    <property type="match status" value="1"/>
</dbReference>
<dbReference type="AlphaFoldDB" id="A0A437QCG8"/>
<name>A0A437QCG8_9GAMM</name>
<proteinExistence type="inferred from homology"/>
<evidence type="ECO:0000256" key="7">
    <source>
        <dbReference type="HAMAP-Rule" id="MF_01374"/>
    </source>
</evidence>
<feature type="binding site" evidence="7">
    <location>
        <position position="70"/>
    </location>
    <ligand>
        <name>Zn(2+)</name>
        <dbReference type="ChEBI" id="CHEBI:29105"/>
        <label>2</label>
    </ligand>
</feature>
<sequence length="264" mass="29284">MQSPDTAASTSAQIVQVACLKDNYCYLVNDAATGTTIVIDTPDASAIEQQLEQRGWSLDYILTTHHHWDHIDGHEALVERYGCQVIGPKANQGQIPMMERTVEHNESLLLGELACQVLATPGHTLGHTVYYFPDLAAVFTGDTLFSMGCGRLFEGTAQQMWESMQTLKALPASTQVFCGHEYTQANARFAISLEPDNTELQARVAQVALLRERDLPTVPTLLSLELQTNPFLRADLPHFKAAIGMSDQSSETVFTEVRRRKDNF</sequence>
<feature type="binding site" evidence="7">
    <location>
        <position position="180"/>
    </location>
    <ligand>
        <name>Zn(2+)</name>
        <dbReference type="ChEBI" id="CHEBI:29105"/>
        <label>2</label>
    </ligand>
</feature>
<comment type="catalytic activity">
    <reaction evidence="1 7">
        <text>an S-(2-hydroxyacyl)glutathione + H2O = a 2-hydroxy carboxylate + glutathione + H(+)</text>
        <dbReference type="Rhea" id="RHEA:21864"/>
        <dbReference type="ChEBI" id="CHEBI:15377"/>
        <dbReference type="ChEBI" id="CHEBI:15378"/>
        <dbReference type="ChEBI" id="CHEBI:57925"/>
        <dbReference type="ChEBI" id="CHEBI:58896"/>
        <dbReference type="ChEBI" id="CHEBI:71261"/>
        <dbReference type="EC" id="3.1.2.6"/>
    </reaction>
</comment>
<keyword evidence="4 7" id="KW-0479">Metal-binding</keyword>
<feature type="domain" description="Metallo-beta-lactamase" evidence="8">
    <location>
        <begin position="22"/>
        <end position="180"/>
    </location>
</feature>
<keyword evidence="6 7" id="KW-0862">Zinc</keyword>
<dbReference type="GO" id="GO:0046872">
    <property type="term" value="F:metal ion binding"/>
    <property type="evidence" value="ECO:0007669"/>
    <property type="project" value="UniProtKB-KW"/>
</dbReference>
<dbReference type="Pfam" id="PF16123">
    <property type="entry name" value="HAGH_C"/>
    <property type="match status" value="1"/>
</dbReference>
<comment type="subunit">
    <text evidence="7">Monomer.</text>
</comment>
<evidence type="ECO:0000256" key="2">
    <source>
        <dbReference type="ARBA" id="ARBA00004963"/>
    </source>
</evidence>
<dbReference type="EMBL" id="SACQ01000001">
    <property type="protein sequence ID" value="RVU32211.1"/>
    <property type="molecule type" value="Genomic_DNA"/>
</dbReference>
<dbReference type="PIRSF" id="PIRSF005457">
    <property type="entry name" value="Glx"/>
    <property type="match status" value="1"/>
</dbReference>
<feature type="binding site" evidence="7">
    <location>
        <position position="142"/>
    </location>
    <ligand>
        <name>Zn(2+)</name>
        <dbReference type="ChEBI" id="CHEBI:29105"/>
        <label>2</label>
    </ligand>
</feature>
<comment type="cofactor">
    <cofactor evidence="7">
        <name>Zn(2+)</name>
        <dbReference type="ChEBI" id="CHEBI:29105"/>
    </cofactor>
    <text evidence="7">Binds 2 Zn(2+) ions per subunit.</text>
</comment>
<feature type="binding site" evidence="7">
    <location>
        <position position="69"/>
    </location>
    <ligand>
        <name>Zn(2+)</name>
        <dbReference type="ChEBI" id="CHEBI:29105"/>
        <label>2</label>
    </ligand>
</feature>
<evidence type="ECO:0000256" key="6">
    <source>
        <dbReference type="ARBA" id="ARBA00022833"/>
    </source>
</evidence>
<evidence type="ECO:0000256" key="1">
    <source>
        <dbReference type="ARBA" id="ARBA00001623"/>
    </source>
</evidence>
<dbReference type="GO" id="GO:0019243">
    <property type="term" value="P:methylglyoxal catabolic process to D-lactate via S-lactoyl-glutathione"/>
    <property type="evidence" value="ECO:0007669"/>
    <property type="project" value="UniProtKB-UniRule"/>
</dbReference>
<protein>
    <recommendedName>
        <fullName evidence="7">Hydroxyacylglutathione hydrolase</fullName>
        <ecNumber evidence="7">3.1.2.6</ecNumber>
    </recommendedName>
    <alternativeName>
        <fullName evidence="7">Glyoxalase II</fullName>
        <shortName evidence="7">Glx II</shortName>
    </alternativeName>
</protein>
<dbReference type="Gene3D" id="3.60.15.10">
    <property type="entry name" value="Ribonuclease Z/Hydroxyacylglutathione hydrolase-like"/>
    <property type="match status" value="1"/>
</dbReference>
<dbReference type="InterPro" id="IPR032282">
    <property type="entry name" value="HAGH_C"/>
</dbReference>
<comment type="similarity">
    <text evidence="3 7">Belongs to the metallo-beta-lactamase superfamily. Glyoxalase II family.</text>
</comment>
<dbReference type="InterPro" id="IPR001279">
    <property type="entry name" value="Metallo-B-lactamas"/>
</dbReference>
<dbReference type="CDD" id="cd07723">
    <property type="entry name" value="hydroxyacylglutathione_hydrolase_MBL-fold"/>
    <property type="match status" value="1"/>
</dbReference>
<dbReference type="InterPro" id="IPR017782">
    <property type="entry name" value="Hydroxyacylglutathione_Hdrlase"/>
</dbReference>
<keyword evidence="10" id="KW-1185">Reference proteome</keyword>
<dbReference type="UniPathway" id="UPA00619">
    <property type="reaction ID" value="UER00676"/>
</dbReference>
<gene>
    <name evidence="7 9" type="primary">gloB</name>
    <name evidence="9" type="ORF">EOE65_00735</name>
</gene>
<evidence type="ECO:0000313" key="9">
    <source>
        <dbReference type="EMBL" id="RVU32211.1"/>
    </source>
</evidence>
<dbReference type="InterPro" id="IPR050110">
    <property type="entry name" value="Glyoxalase_II_hydrolase"/>
</dbReference>
<feature type="binding site" evidence="7">
    <location>
        <position position="142"/>
    </location>
    <ligand>
        <name>Zn(2+)</name>
        <dbReference type="ChEBI" id="CHEBI:29105"/>
        <label>1</label>
    </ligand>
</feature>